<dbReference type="AlphaFoldDB" id="A0A9D4K813"/>
<evidence type="ECO:0000313" key="1">
    <source>
        <dbReference type="EMBL" id="KAH3834655.1"/>
    </source>
</evidence>
<dbReference type="Proteomes" id="UP000828390">
    <property type="component" value="Unassembled WGS sequence"/>
</dbReference>
<comment type="caution">
    <text evidence="1">The sequence shown here is derived from an EMBL/GenBank/DDBJ whole genome shotgun (WGS) entry which is preliminary data.</text>
</comment>
<dbReference type="EMBL" id="JAIWYP010000004">
    <property type="protein sequence ID" value="KAH3834655.1"/>
    <property type="molecule type" value="Genomic_DNA"/>
</dbReference>
<protein>
    <submittedName>
        <fullName evidence="1">Uncharacterized protein</fullName>
    </submittedName>
</protein>
<sequence>MTESGTSGIGGVVAEKGENPRNNLKEIVVETTGIGSEKKQQSTRNSHVCVPTIPRQPVEIEFINRTRMDNDLVTNGRQWNISERTIKDRHMVESIWSDINVENCSEKKSVTKIQSDDDETSLKLTTKIHLMMKKRRKNSPMMITKKRMKKIR</sequence>
<proteinExistence type="predicted"/>
<reference evidence="1" key="1">
    <citation type="journal article" date="2019" name="bioRxiv">
        <title>The Genome of the Zebra Mussel, Dreissena polymorpha: A Resource for Invasive Species Research.</title>
        <authorList>
            <person name="McCartney M.A."/>
            <person name="Auch B."/>
            <person name="Kono T."/>
            <person name="Mallez S."/>
            <person name="Zhang Y."/>
            <person name="Obille A."/>
            <person name="Becker A."/>
            <person name="Abrahante J.E."/>
            <person name="Garbe J."/>
            <person name="Badalamenti J.P."/>
            <person name="Herman A."/>
            <person name="Mangelson H."/>
            <person name="Liachko I."/>
            <person name="Sullivan S."/>
            <person name="Sone E.D."/>
            <person name="Koren S."/>
            <person name="Silverstein K.A.T."/>
            <person name="Beckman K.B."/>
            <person name="Gohl D.M."/>
        </authorList>
    </citation>
    <scope>NUCLEOTIDE SEQUENCE</scope>
    <source>
        <strain evidence="1">Duluth1</strain>
        <tissue evidence="1">Whole animal</tissue>
    </source>
</reference>
<evidence type="ECO:0000313" key="2">
    <source>
        <dbReference type="Proteomes" id="UP000828390"/>
    </source>
</evidence>
<gene>
    <name evidence="1" type="ORF">DPMN_107987</name>
</gene>
<name>A0A9D4K813_DREPO</name>
<reference evidence="1" key="2">
    <citation type="submission" date="2020-11" db="EMBL/GenBank/DDBJ databases">
        <authorList>
            <person name="McCartney M.A."/>
            <person name="Auch B."/>
            <person name="Kono T."/>
            <person name="Mallez S."/>
            <person name="Becker A."/>
            <person name="Gohl D.M."/>
            <person name="Silverstein K.A.T."/>
            <person name="Koren S."/>
            <person name="Bechman K.B."/>
            <person name="Herman A."/>
            <person name="Abrahante J.E."/>
            <person name="Garbe J."/>
        </authorList>
    </citation>
    <scope>NUCLEOTIDE SEQUENCE</scope>
    <source>
        <strain evidence="1">Duluth1</strain>
        <tissue evidence="1">Whole animal</tissue>
    </source>
</reference>
<organism evidence="1 2">
    <name type="scientific">Dreissena polymorpha</name>
    <name type="common">Zebra mussel</name>
    <name type="synonym">Mytilus polymorpha</name>
    <dbReference type="NCBI Taxonomy" id="45954"/>
    <lineage>
        <taxon>Eukaryota</taxon>
        <taxon>Metazoa</taxon>
        <taxon>Spiralia</taxon>
        <taxon>Lophotrochozoa</taxon>
        <taxon>Mollusca</taxon>
        <taxon>Bivalvia</taxon>
        <taxon>Autobranchia</taxon>
        <taxon>Heteroconchia</taxon>
        <taxon>Euheterodonta</taxon>
        <taxon>Imparidentia</taxon>
        <taxon>Neoheterodontei</taxon>
        <taxon>Myida</taxon>
        <taxon>Dreissenoidea</taxon>
        <taxon>Dreissenidae</taxon>
        <taxon>Dreissena</taxon>
    </lineage>
</organism>
<keyword evidence="2" id="KW-1185">Reference proteome</keyword>
<accession>A0A9D4K813</accession>